<reference evidence="3" key="1">
    <citation type="submission" date="2011-08" db="EMBL/GenBank/DDBJ databases">
        <authorList>
            <person name="Rombauts S."/>
        </authorList>
    </citation>
    <scope>NUCLEOTIDE SEQUENCE</scope>
    <source>
        <strain evidence="3">London</strain>
    </source>
</reference>
<accession>T1KZ39</accession>
<feature type="chain" id="PRO_5004581906" description="DUF19 domain-containing protein" evidence="1">
    <location>
        <begin position="24"/>
        <end position="476"/>
    </location>
</feature>
<keyword evidence="3" id="KW-1185">Reference proteome</keyword>
<organism evidence="2 3">
    <name type="scientific">Tetranychus urticae</name>
    <name type="common">Two-spotted spider mite</name>
    <dbReference type="NCBI Taxonomy" id="32264"/>
    <lineage>
        <taxon>Eukaryota</taxon>
        <taxon>Metazoa</taxon>
        <taxon>Ecdysozoa</taxon>
        <taxon>Arthropoda</taxon>
        <taxon>Chelicerata</taxon>
        <taxon>Arachnida</taxon>
        <taxon>Acari</taxon>
        <taxon>Acariformes</taxon>
        <taxon>Trombidiformes</taxon>
        <taxon>Prostigmata</taxon>
        <taxon>Eleutherengona</taxon>
        <taxon>Raphignathae</taxon>
        <taxon>Tetranychoidea</taxon>
        <taxon>Tetranychidae</taxon>
        <taxon>Tetranychus</taxon>
    </lineage>
</organism>
<feature type="signal peptide" evidence="1">
    <location>
        <begin position="1"/>
        <end position="23"/>
    </location>
</feature>
<sequence length="476" mass="53804">MDVNLIYFVFILIFSQNIAVSTGQSFTGDCQILYQCQSEAIKLTTSKQNTGYHGLGLAWSSTTCGVIRQKLACVVNLAQTCSLRDDLTTKSTSSIVDSTKNYLIEKCSKNRDWSDSSCFQSPEVTNCLTSHQLQSDEITLKSCSKYNSYKKCILNHVNSKCSYQEREYVLIYLIEKASNLTWLCTNESAVQPHDRAEGFPNPFGNHIGKRGSPNYDQNDDHFHPADNEFNNRANGLWLPANRFPVDFNNLNTGASQSTQNNPFNSGPKDVNNQMNGDAYYQPINSYQPPSPNQRPMSDRFFGRPPLHQLPNEMYFNSMSSSSPLLNPDQPFPPVNLNKQQLNNQQPGLPLNNNIDRIDSCLQRANMIGRHCEEALNERRDSARESRNPRDLKSGLCCGLLRYSDCFGKIVNQVCPNIDATSVYRSIPENRRQEMNSCQSYGPFNCNYMKKTSGISKVNKKRGFGQEMGQCMHINEP</sequence>
<name>T1KZ39_TETUR</name>
<evidence type="ECO:0000256" key="1">
    <source>
        <dbReference type="SAM" id="SignalP"/>
    </source>
</evidence>
<dbReference type="AlphaFoldDB" id="T1KZ39"/>
<dbReference type="EMBL" id="CAEY01000736">
    <property type="status" value="NOT_ANNOTATED_CDS"/>
    <property type="molecule type" value="Genomic_DNA"/>
</dbReference>
<evidence type="ECO:0008006" key="4">
    <source>
        <dbReference type="Google" id="ProtNLM"/>
    </source>
</evidence>
<evidence type="ECO:0000313" key="2">
    <source>
        <dbReference type="EnsemblMetazoa" id="tetur28g00240.1"/>
    </source>
</evidence>
<evidence type="ECO:0000313" key="3">
    <source>
        <dbReference type="Proteomes" id="UP000015104"/>
    </source>
</evidence>
<protein>
    <recommendedName>
        <fullName evidence="4">DUF19 domain-containing protein</fullName>
    </recommendedName>
</protein>
<dbReference type="Proteomes" id="UP000015104">
    <property type="component" value="Unassembled WGS sequence"/>
</dbReference>
<dbReference type="EnsemblMetazoa" id="tetur28g00240.1">
    <property type="protein sequence ID" value="tetur28g00240.1"/>
    <property type="gene ID" value="tetur28g00240"/>
</dbReference>
<proteinExistence type="predicted"/>
<keyword evidence="1" id="KW-0732">Signal</keyword>
<reference evidence="2" key="2">
    <citation type="submission" date="2015-06" db="UniProtKB">
        <authorList>
            <consortium name="EnsemblMetazoa"/>
        </authorList>
    </citation>
    <scope>IDENTIFICATION</scope>
</reference>
<dbReference type="HOGENOM" id="CLU_630606_0_0_1"/>